<dbReference type="Gene3D" id="3.30.70.1070">
    <property type="entry name" value="Sporulation related repeat"/>
    <property type="match status" value="1"/>
</dbReference>
<sequence length="368" mass="42642">MRILKIVFIALLIKLSFLTVVAQEIQSGMSYTMAKLSQEPVKVIGEVWPENSREVGDTTFTIYSGASVDFKTYFVNGMQYDNIFNPNPTGMYINGKEFLFYCSMEKSIRLNYNNILEAKEFEFLGKRYLMVVSFREDCLGDNCRYRCYNLFDISNERRVFQTSFSSVFQGIDSFGEFNNDGKLDFLRVALKPSQDAVEGSDIDHYLITAYTAGKSSPKQLTDQGHSYYLYVNGDYEVYDFMINQAYWFFEVRDSKGEIAKPTKYFAEYISFDPLYQYLYNPDGVRIEKNNWSIKLVSLGDLEAAQEYCREIQEKEFEDVYIMIDQYSGDITFQVFVGNFISKDGAEREAGKLTTAGIDGDLFDLRRKY</sequence>
<dbReference type="AlphaFoldDB" id="A0A315ZB50"/>
<proteinExistence type="predicted"/>
<keyword evidence="3" id="KW-1185">Reference proteome</keyword>
<dbReference type="InterPro" id="IPR036680">
    <property type="entry name" value="SPOR-like_sf"/>
</dbReference>
<dbReference type="SUPFAM" id="SSF110997">
    <property type="entry name" value="Sporulation related repeat"/>
    <property type="match status" value="1"/>
</dbReference>
<dbReference type="Pfam" id="PF05036">
    <property type="entry name" value="SPOR"/>
    <property type="match status" value="1"/>
</dbReference>
<reference evidence="2 3" key="1">
    <citation type="submission" date="2018-03" db="EMBL/GenBank/DDBJ databases">
        <title>Genomic Encyclopedia of Archaeal and Bacterial Type Strains, Phase II (KMG-II): from individual species to whole genera.</title>
        <authorList>
            <person name="Goeker M."/>
        </authorList>
    </citation>
    <scope>NUCLEOTIDE SEQUENCE [LARGE SCALE GENOMIC DNA]</scope>
    <source>
        <strain evidence="2 3">DSM 28229</strain>
    </source>
</reference>
<dbReference type="InterPro" id="IPR007730">
    <property type="entry name" value="SPOR-like_dom"/>
</dbReference>
<dbReference type="PROSITE" id="PS51724">
    <property type="entry name" value="SPOR"/>
    <property type="match status" value="1"/>
</dbReference>
<protein>
    <submittedName>
        <fullName evidence="2">Sporulation related protein</fullName>
    </submittedName>
</protein>
<evidence type="ECO:0000313" key="3">
    <source>
        <dbReference type="Proteomes" id="UP000245535"/>
    </source>
</evidence>
<comment type="caution">
    <text evidence="2">The sequence shown here is derived from an EMBL/GenBank/DDBJ whole genome shotgun (WGS) entry which is preliminary data.</text>
</comment>
<accession>A0A315ZB50</accession>
<dbReference type="OrthoDB" id="977497at2"/>
<evidence type="ECO:0000313" key="2">
    <source>
        <dbReference type="EMBL" id="PWJ42283.1"/>
    </source>
</evidence>
<dbReference type="Proteomes" id="UP000245535">
    <property type="component" value="Unassembled WGS sequence"/>
</dbReference>
<name>A0A315ZB50_SEDFL</name>
<gene>
    <name evidence="2" type="ORF">BC781_103535</name>
</gene>
<dbReference type="RefSeq" id="WP_109619098.1">
    <property type="nucleotide sequence ID" value="NZ_QGDO01000003.1"/>
</dbReference>
<dbReference type="EMBL" id="QGDO01000003">
    <property type="protein sequence ID" value="PWJ42283.1"/>
    <property type="molecule type" value="Genomic_DNA"/>
</dbReference>
<evidence type="ECO:0000259" key="1">
    <source>
        <dbReference type="PROSITE" id="PS51724"/>
    </source>
</evidence>
<dbReference type="GO" id="GO:0042834">
    <property type="term" value="F:peptidoglycan binding"/>
    <property type="evidence" value="ECO:0007669"/>
    <property type="project" value="InterPro"/>
</dbReference>
<organism evidence="2 3">
    <name type="scientific">Sediminitomix flava</name>
    <dbReference type="NCBI Taxonomy" id="379075"/>
    <lineage>
        <taxon>Bacteria</taxon>
        <taxon>Pseudomonadati</taxon>
        <taxon>Bacteroidota</taxon>
        <taxon>Cytophagia</taxon>
        <taxon>Cytophagales</taxon>
        <taxon>Flammeovirgaceae</taxon>
        <taxon>Sediminitomix</taxon>
    </lineage>
</organism>
<feature type="domain" description="SPOR" evidence="1">
    <location>
        <begin position="285"/>
        <end position="368"/>
    </location>
</feature>